<dbReference type="Proteomes" id="UP000001070">
    <property type="component" value="Unassembled WGS sequence"/>
</dbReference>
<dbReference type="STRING" id="7222.B4K1W8"/>
<feature type="non-terminal residue" evidence="1">
    <location>
        <position position="1"/>
    </location>
</feature>
<dbReference type="EMBL" id="CH918014">
    <property type="protein sequence ID" value="EDW05062.1"/>
    <property type="molecule type" value="Genomic_DNA"/>
</dbReference>
<dbReference type="AlphaFoldDB" id="B4K1W8"/>
<accession>B4K1W8</accession>
<dbReference type="OrthoDB" id="6103986at2759"/>
<dbReference type="HOGENOM" id="CLU_1631222_0_0_1"/>
<evidence type="ECO:0000313" key="1">
    <source>
        <dbReference type="EMBL" id="EDW05062.1"/>
    </source>
</evidence>
<protein>
    <submittedName>
        <fullName evidence="1">GH25305</fullName>
    </submittedName>
</protein>
<organism evidence="2">
    <name type="scientific">Drosophila grimshawi</name>
    <name type="common">Hawaiian fruit fly</name>
    <name type="synonym">Idiomyia grimshawi</name>
    <dbReference type="NCBI Taxonomy" id="7222"/>
    <lineage>
        <taxon>Eukaryota</taxon>
        <taxon>Metazoa</taxon>
        <taxon>Ecdysozoa</taxon>
        <taxon>Arthropoda</taxon>
        <taxon>Hexapoda</taxon>
        <taxon>Insecta</taxon>
        <taxon>Pterygota</taxon>
        <taxon>Neoptera</taxon>
        <taxon>Endopterygota</taxon>
        <taxon>Diptera</taxon>
        <taxon>Brachycera</taxon>
        <taxon>Muscomorpha</taxon>
        <taxon>Ephydroidea</taxon>
        <taxon>Drosophilidae</taxon>
        <taxon>Drosophila</taxon>
        <taxon>Hawaiian Drosophila</taxon>
    </lineage>
</organism>
<gene>
    <name evidence="1" type="primary">Dgri\GH25305</name>
    <name evidence="1" type="ORF">Dgri_GH25305</name>
</gene>
<name>B4K1W8_DROGR</name>
<dbReference type="eggNOG" id="KOG0920">
    <property type="taxonomic scope" value="Eukaryota"/>
</dbReference>
<evidence type="ECO:0000313" key="2">
    <source>
        <dbReference type="Proteomes" id="UP000001070"/>
    </source>
</evidence>
<reference evidence="1 2" key="1">
    <citation type="journal article" date="2007" name="Nature">
        <title>Evolution of genes and genomes on the Drosophila phylogeny.</title>
        <authorList>
            <consortium name="Drosophila 12 Genomes Consortium"/>
            <person name="Clark A.G."/>
            <person name="Eisen M.B."/>
            <person name="Smith D.R."/>
            <person name="Bergman C.M."/>
            <person name="Oliver B."/>
            <person name="Markow T.A."/>
            <person name="Kaufman T.C."/>
            <person name="Kellis M."/>
            <person name="Gelbart W."/>
            <person name="Iyer V.N."/>
            <person name="Pollard D.A."/>
            <person name="Sackton T.B."/>
            <person name="Larracuente A.M."/>
            <person name="Singh N.D."/>
            <person name="Abad J.P."/>
            <person name="Abt D.N."/>
            <person name="Adryan B."/>
            <person name="Aguade M."/>
            <person name="Akashi H."/>
            <person name="Anderson W.W."/>
            <person name="Aquadro C.F."/>
            <person name="Ardell D.H."/>
            <person name="Arguello R."/>
            <person name="Artieri C.G."/>
            <person name="Barbash D.A."/>
            <person name="Barker D."/>
            <person name="Barsanti P."/>
            <person name="Batterham P."/>
            <person name="Batzoglou S."/>
            <person name="Begun D."/>
            <person name="Bhutkar A."/>
            <person name="Blanco E."/>
            <person name="Bosak S.A."/>
            <person name="Bradley R.K."/>
            <person name="Brand A.D."/>
            <person name="Brent M.R."/>
            <person name="Brooks A.N."/>
            <person name="Brown R.H."/>
            <person name="Butlin R.K."/>
            <person name="Caggese C."/>
            <person name="Calvi B.R."/>
            <person name="Bernardo de Carvalho A."/>
            <person name="Caspi A."/>
            <person name="Castrezana S."/>
            <person name="Celniker S.E."/>
            <person name="Chang J.L."/>
            <person name="Chapple C."/>
            <person name="Chatterji S."/>
            <person name="Chinwalla A."/>
            <person name="Civetta A."/>
            <person name="Clifton S.W."/>
            <person name="Comeron J.M."/>
            <person name="Costello J.C."/>
            <person name="Coyne J.A."/>
            <person name="Daub J."/>
            <person name="David R.G."/>
            <person name="Delcher A.L."/>
            <person name="Delehaunty K."/>
            <person name="Do C.B."/>
            <person name="Ebling H."/>
            <person name="Edwards K."/>
            <person name="Eickbush T."/>
            <person name="Evans J.D."/>
            <person name="Filipski A."/>
            <person name="Findeiss S."/>
            <person name="Freyhult E."/>
            <person name="Fulton L."/>
            <person name="Fulton R."/>
            <person name="Garcia A.C."/>
            <person name="Gardiner A."/>
            <person name="Garfield D.A."/>
            <person name="Garvin B.E."/>
            <person name="Gibson G."/>
            <person name="Gilbert D."/>
            <person name="Gnerre S."/>
            <person name="Godfrey J."/>
            <person name="Good R."/>
            <person name="Gotea V."/>
            <person name="Gravely B."/>
            <person name="Greenberg A.J."/>
            <person name="Griffiths-Jones S."/>
            <person name="Gross S."/>
            <person name="Guigo R."/>
            <person name="Gustafson E.A."/>
            <person name="Haerty W."/>
            <person name="Hahn M.W."/>
            <person name="Halligan D.L."/>
            <person name="Halpern A.L."/>
            <person name="Halter G.M."/>
            <person name="Han M.V."/>
            <person name="Heger A."/>
            <person name="Hillier L."/>
            <person name="Hinrichs A.S."/>
            <person name="Holmes I."/>
            <person name="Hoskins R.A."/>
            <person name="Hubisz M.J."/>
            <person name="Hultmark D."/>
            <person name="Huntley M.A."/>
            <person name="Jaffe D.B."/>
            <person name="Jagadeeshan S."/>
            <person name="Jeck W.R."/>
            <person name="Johnson J."/>
            <person name="Jones C.D."/>
            <person name="Jordan W.C."/>
            <person name="Karpen G.H."/>
            <person name="Kataoka E."/>
            <person name="Keightley P.D."/>
            <person name="Kheradpour P."/>
            <person name="Kirkness E.F."/>
            <person name="Koerich L.B."/>
            <person name="Kristiansen K."/>
            <person name="Kudrna D."/>
            <person name="Kulathinal R.J."/>
            <person name="Kumar S."/>
            <person name="Kwok R."/>
            <person name="Lander E."/>
            <person name="Langley C.H."/>
            <person name="Lapoint R."/>
            <person name="Lazzaro B.P."/>
            <person name="Lee S.J."/>
            <person name="Levesque L."/>
            <person name="Li R."/>
            <person name="Lin C.F."/>
            <person name="Lin M.F."/>
            <person name="Lindblad-Toh K."/>
            <person name="Llopart A."/>
            <person name="Long M."/>
            <person name="Low L."/>
            <person name="Lozovsky E."/>
            <person name="Lu J."/>
            <person name="Luo M."/>
            <person name="Machado C.A."/>
            <person name="Makalowski W."/>
            <person name="Marzo M."/>
            <person name="Matsuda M."/>
            <person name="Matzkin L."/>
            <person name="McAllister B."/>
            <person name="McBride C.S."/>
            <person name="McKernan B."/>
            <person name="McKernan K."/>
            <person name="Mendez-Lago M."/>
            <person name="Minx P."/>
            <person name="Mollenhauer M.U."/>
            <person name="Montooth K."/>
            <person name="Mount S.M."/>
            <person name="Mu X."/>
            <person name="Myers E."/>
            <person name="Negre B."/>
            <person name="Newfeld S."/>
            <person name="Nielsen R."/>
            <person name="Noor M.A."/>
            <person name="O'Grady P."/>
            <person name="Pachter L."/>
            <person name="Papaceit M."/>
            <person name="Parisi M.J."/>
            <person name="Parisi M."/>
            <person name="Parts L."/>
            <person name="Pedersen J.S."/>
            <person name="Pesole G."/>
            <person name="Phillippy A.M."/>
            <person name="Ponting C.P."/>
            <person name="Pop M."/>
            <person name="Porcelli D."/>
            <person name="Powell J.R."/>
            <person name="Prohaska S."/>
            <person name="Pruitt K."/>
            <person name="Puig M."/>
            <person name="Quesneville H."/>
            <person name="Ram K.R."/>
            <person name="Rand D."/>
            <person name="Rasmussen M.D."/>
            <person name="Reed L.K."/>
            <person name="Reenan R."/>
            <person name="Reily A."/>
            <person name="Remington K.A."/>
            <person name="Rieger T.T."/>
            <person name="Ritchie M.G."/>
            <person name="Robin C."/>
            <person name="Rogers Y.H."/>
            <person name="Rohde C."/>
            <person name="Rozas J."/>
            <person name="Rubenfield M.J."/>
            <person name="Ruiz A."/>
            <person name="Russo S."/>
            <person name="Salzberg S.L."/>
            <person name="Sanchez-Gracia A."/>
            <person name="Saranga D.J."/>
            <person name="Sato H."/>
            <person name="Schaeffer S.W."/>
            <person name="Schatz M.C."/>
            <person name="Schlenke T."/>
            <person name="Schwartz R."/>
            <person name="Segarra C."/>
            <person name="Singh R.S."/>
            <person name="Sirot L."/>
            <person name="Sirota M."/>
            <person name="Sisneros N.B."/>
            <person name="Smith C.D."/>
            <person name="Smith T.F."/>
            <person name="Spieth J."/>
            <person name="Stage D.E."/>
            <person name="Stark A."/>
            <person name="Stephan W."/>
            <person name="Strausberg R.L."/>
            <person name="Strempel S."/>
            <person name="Sturgill D."/>
            <person name="Sutton G."/>
            <person name="Sutton G.G."/>
            <person name="Tao W."/>
            <person name="Teichmann S."/>
            <person name="Tobari Y.N."/>
            <person name="Tomimura Y."/>
            <person name="Tsolas J.M."/>
            <person name="Valente V.L."/>
            <person name="Venter E."/>
            <person name="Venter J.C."/>
            <person name="Vicario S."/>
            <person name="Vieira F.G."/>
            <person name="Vilella A.J."/>
            <person name="Villasante A."/>
            <person name="Walenz B."/>
            <person name="Wang J."/>
            <person name="Wasserman M."/>
            <person name="Watts T."/>
            <person name="Wilson D."/>
            <person name="Wilson R.K."/>
            <person name="Wing R.A."/>
            <person name="Wolfner M.F."/>
            <person name="Wong A."/>
            <person name="Wong G.K."/>
            <person name="Wu C.I."/>
            <person name="Wu G."/>
            <person name="Yamamoto D."/>
            <person name="Yang H.P."/>
            <person name="Yang S.P."/>
            <person name="Yorke J.A."/>
            <person name="Yoshida K."/>
            <person name="Zdobnov E."/>
            <person name="Zhang P."/>
            <person name="Zhang Y."/>
            <person name="Zimin A.V."/>
            <person name="Baldwin J."/>
            <person name="Abdouelleil A."/>
            <person name="Abdulkadir J."/>
            <person name="Abebe A."/>
            <person name="Abera B."/>
            <person name="Abreu J."/>
            <person name="Acer S.C."/>
            <person name="Aftuck L."/>
            <person name="Alexander A."/>
            <person name="An P."/>
            <person name="Anderson E."/>
            <person name="Anderson S."/>
            <person name="Arachi H."/>
            <person name="Azer M."/>
            <person name="Bachantsang P."/>
            <person name="Barry A."/>
            <person name="Bayul T."/>
            <person name="Berlin A."/>
            <person name="Bessette D."/>
            <person name="Bloom T."/>
            <person name="Blye J."/>
            <person name="Boguslavskiy L."/>
            <person name="Bonnet C."/>
            <person name="Boukhgalter B."/>
            <person name="Bourzgui I."/>
            <person name="Brown A."/>
            <person name="Cahill P."/>
            <person name="Channer S."/>
            <person name="Cheshatsang Y."/>
            <person name="Chuda L."/>
            <person name="Citroen M."/>
            <person name="Collymore A."/>
            <person name="Cooke P."/>
            <person name="Costello M."/>
            <person name="D'Aco K."/>
            <person name="Daza R."/>
            <person name="De Haan G."/>
            <person name="DeGray S."/>
            <person name="DeMaso C."/>
            <person name="Dhargay N."/>
            <person name="Dooley K."/>
            <person name="Dooley E."/>
            <person name="Doricent M."/>
            <person name="Dorje P."/>
            <person name="Dorjee K."/>
            <person name="Dupes A."/>
            <person name="Elong R."/>
            <person name="Falk J."/>
            <person name="Farina A."/>
            <person name="Faro S."/>
            <person name="Ferguson D."/>
            <person name="Fisher S."/>
            <person name="Foley C.D."/>
            <person name="Franke A."/>
            <person name="Friedrich D."/>
            <person name="Gadbois L."/>
            <person name="Gearin G."/>
            <person name="Gearin C.R."/>
            <person name="Giannoukos G."/>
            <person name="Goode T."/>
            <person name="Graham J."/>
            <person name="Grandbois E."/>
            <person name="Grewal S."/>
            <person name="Gyaltsen K."/>
            <person name="Hafez N."/>
            <person name="Hagos B."/>
            <person name="Hall J."/>
            <person name="Henson C."/>
            <person name="Hollinger A."/>
            <person name="Honan T."/>
            <person name="Huard M.D."/>
            <person name="Hughes L."/>
            <person name="Hurhula B."/>
            <person name="Husby M.E."/>
            <person name="Kamat A."/>
            <person name="Kanga B."/>
            <person name="Kashin S."/>
            <person name="Khazanovich D."/>
            <person name="Kisner P."/>
            <person name="Lance K."/>
            <person name="Lara M."/>
            <person name="Lee W."/>
            <person name="Lennon N."/>
            <person name="Letendre F."/>
            <person name="LeVine R."/>
            <person name="Lipovsky A."/>
            <person name="Liu X."/>
            <person name="Liu J."/>
            <person name="Liu S."/>
            <person name="Lokyitsang T."/>
            <person name="Lokyitsang Y."/>
            <person name="Lubonja R."/>
            <person name="Lui A."/>
            <person name="MacDonald P."/>
            <person name="Magnisalis V."/>
            <person name="Maru K."/>
            <person name="Matthews C."/>
            <person name="McCusker W."/>
            <person name="McDonough S."/>
            <person name="Mehta T."/>
            <person name="Meldrim J."/>
            <person name="Meneus L."/>
            <person name="Mihai O."/>
            <person name="Mihalev A."/>
            <person name="Mihova T."/>
            <person name="Mittelman R."/>
            <person name="Mlenga V."/>
            <person name="Montmayeur A."/>
            <person name="Mulrain L."/>
            <person name="Navidi A."/>
            <person name="Naylor J."/>
            <person name="Negash T."/>
            <person name="Nguyen T."/>
            <person name="Nguyen N."/>
            <person name="Nicol R."/>
            <person name="Norbu C."/>
            <person name="Norbu N."/>
            <person name="Novod N."/>
            <person name="O'Neill B."/>
            <person name="Osman S."/>
            <person name="Markiewicz E."/>
            <person name="Oyono O.L."/>
            <person name="Patti C."/>
            <person name="Phunkhang P."/>
            <person name="Pierre F."/>
            <person name="Priest M."/>
            <person name="Raghuraman S."/>
            <person name="Rege F."/>
            <person name="Reyes R."/>
            <person name="Rise C."/>
            <person name="Rogov P."/>
            <person name="Ross K."/>
            <person name="Ryan E."/>
            <person name="Settipalli S."/>
            <person name="Shea T."/>
            <person name="Sherpa N."/>
            <person name="Shi L."/>
            <person name="Shih D."/>
            <person name="Sparrow T."/>
            <person name="Spaulding J."/>
            <person name="Stalker J."/>
            <person name="Stange-Thomann N."/>
            <person name="Stavropoulos S."/>
            <person name="Stone C."/>
            <person name="Strader C."/>
            <person name="Tesfaye S."/>
            <person name="Thomson T."/>
            <person name="Thoulutsang Y."/>
            <person name="Thoulutsang D."/>
            <person name="Topham K."/>
            <person name="Topping I."/>
            <person name="Tsamla T."/>
            <person name="Vassiliev H."/>
            <person name="Vo A."/>
            <person name="Wangchuk T."/>
            <person name="Wangdi T."/>
            <person name="Weiand M."/>
            <person name="Wilkinson J."/>
            <person name="Wilson A."/>
            <person name="Yadav S."/>
            <person name="Young G."/>
            <person name="Yu Q."/>
            <person name="Zembek L."/>
            <person name="Zhong D."/>
            <person name="Zimmer A."/>
            <person name="Zwirko Z."/>
            <person name="Jaffe D.B."/>
            <person name="Alvarez P."/>
            <person name="Brockman W."/>
            <person name="Butler J."/>
            <person name="Chin C."/>
            <person name="Gnerre S."/>
            <person name="Grabherr M."/>
            <person name="Kleber M."/>
            <person name="Mauceli E."/>
            <person name="MacCallum I."/>
        </authorList>
    </citation>
    <scope>NUCLEOTIDE SEQUENCE [LARGE SCALE GENOMIC DNA]</scope>
    <source>
        <strain evidence="2">Tucson 15287-2541.00</strain>
    </source>
</reference>
<sequence length="163" mass="18392">DKSKTTRLIEEGDPRVQLSRNSCLSICSSKKYKSEWIIYVEKSGTAGLSSNIEHATLVSTLMVALQCGKVIKLESIETTFPEDIDGDYVEQSHLILDSKLRIQLDTESGKKLLQLRSNIDREFAKLVGRRIVDTAWCPSVSYVQKLLKLDFEYSGLSDNDLVF</sequence>
<proteinExistence type="predicted"/>
<keyword evidence="2" id="KW-1185">Reference proteome</keyword>